<dbReference type="EMBL" id="KB207020">
    <property type="protein sequence ID" value="ELP86029.1"/>
    <property type="molecule type" value="Genomic_DNA"/>
</dbReference>
<evidence type="ECO:0000313" key="2">
    <source>
        <dbReference type="Proteomes" id="UP000014680"/>
    </source>
</evidence>
<keyword evidence="2" id="KW-1185">Reference proteome</keyword>
<accession>L7FL15</accession>
<organism evidence="1 2">
    <name type="scientific">Entamoeba invadens IP1</name>
    <dbReference type="NCBI Taxonomy" id="370355"/>
    <lineage>
        <taxon>Eukaryota</taxon>
        <taxon>Amoebozoa</taxon>
        <taxon>Evosea</taxon>
        <taxon>Archamoebae</taxon>
        <taxon>Mastigamoebida</taxon>
        <taxon>Entamoebidae</taxon>
        <taxon>Entamoeba</taxon>
    </lineage>
</organism>
<dbReference type="SUPFAM" id="SSF57184">
    <property type="entry name" value="Growth factor receptor domain"/>
    <property type="match status" value="1"/>
</dbReference>
<proteinExistence type="predicted"/>
<protein>
    <submittedName>
        <fullName evidence="1">Uncharacterized protein</fullName>
    </submittedName>
</protein>
<dbReference type="AlphaFoldDB" id="L7FL15"/>
<sequence length="163" mass="18429">MTQKCDSNATGCLTGLTNQQCLRCDGLYYFSELKCVVTTNCNTPSTISKVPRDCAHQISVNFDCKTKVSNCKYQRNYKTQSECIHCDDNYLLNGVTCQKVASGNTMRNDVVYKCNNDNYLGYSNQCNVCNNNASVCVDYNNVIEIIACKQQYTYDVKIKKMCQ</sequence>
<reference evidence="1 2" key="1">
    <citation type="submission" date="2012-10" db="EMBL/GenBank/DDBJ databases">
        <authorList>
            <person name="Zafar N."/>
            <person name="Inman J."/>
            <person name="Hall N."/>
            <person name="Lorenzi H."/>
            <person name="Caler E."/>
        </authorList>
    </citation>
    <scope>NUCLEOTIDE SEQUENCE [LARGE SCALE GENOMIC DNA]</scope>
    <source>
        <strain evidence="1 2">IP1</strain>
    </source>
</reference>
<dbReference type="GeneID" id="14885003"/>
<dbReference type="RefSeq" id="XP_004185375.1">
    <property type="nucleotide sequence ID" value="XM_004185327.1"/>
</dbReference>
<dbReference type="VEuPathDB" id="AmoebaDB:EIN_235760"/>
<name>L7FL15_ENTIV</name>
<evidence type="ECO:0000313" key="1">
    <source>
        <dbReference type="EMBL" id="ELP86029.1"/>
    </source>
</evidence>
<dbReference type="InterPro" id="IPR009030">
    <property type="entry name" value="Growth_fac_rcpt_cys_sf"/>
</dbReference>
<dbReference type="KEGG" id="eiv:EIN_235760"/>
<dbReference type="Proteomes" id="UP000014680">
    <property type="component" value="Unassembled WGS sequence"/>
</dbReference>
<gene>
    <name evidence="1" type="ORF">EIN_235760</name>
</gene>